<dbReference type="EMBL" id="LJNI01000026">
    <property type="protein sequence ID" value="KPJ73829.1"/>
    <property type="molecule type" value="Genomic_DNA"/>
</dbReference>
<protein>
    <submittedName>
        <fullName evidence="2">Uncharacterized protein</fullName>
    </submittedName>
</protein>
<feature type="transmembrane region" description="Helical" evidence="1">
    <location>
        <begin position="70"/>
        <end position="92"/>
    </location>
</feature>
<keyword evidence="1" id="KW-0812">Transmembrane</keyword>
<feature type="transmembrane region" description="Helical" evidence="1">
    <location>
        <begin position="185"/>
        <end position="208"/>
    </location>
</feature>
<feature type="transmembrane region" description="Helical" evidence="1">
    <location>
        <begin position="147"/>
        <end position="165"/>
    </location>
</feature>
<reference evidence="2 3" key="1">
    <citation type="journal article" date="2015" name="Microbiome">
        <title>Genomic resolution of linkages in carbon, nitrogen, and sulfur cycling among widespread estuary sediment bacteria.</title>
        <authorList>
            <person name="Baker B.J."/>
            <person name="Lazar C.S."/>
            <person name="Teske A.P."/>
            <person name="Dick G.J."/>
        </authorList>
    </citation>
    <scope>NUCLEOTIDE SEQUENCE [LARGE SCALE GENOMIC DNA]</scope>
    <source>
        <strain evidence="2">DG_78</strain>
    </source>
</reference>
<evidence type="ECO:0000313" key="2">
    <source>
        <dbReference type="EMBL" id="KPJ73829.1"/>
    </source>
</evidence>
<keyword evidence="1" id="KW-0472">Membrane</keyword>
<feature type="transmembrane region" description="Helical" evidence="1">
    <location>
        <begin position="7"/>
        <end position="28"/>
    </location>
</feature>
<gene>
    <name evidence="2" type="ORF">AMJ52_03000</name>
</gene>
<keyword evidence="1" id="KW-1133">Transmembrane helix</keyword>
<dbReference type="Proteomes" id="UP000051012">
    <property type="component" value="Unassembled WGS sequence"/>
</dbReference>
<evidence type="ECO:0000313" key="3">
    <source>
        <dbReference type="Proteomes" id="UP000051012"/>
    </source>
</evidence>
<accession>A0A0S7YGB3</accession>
<feature type="transmembrane region" description="Helical" evidence="1">
    <location>
        <begin position="112"/>
        <end position="135"/>
    </location>
</feature>
<sequence>MKKTFPLFLLFIFGILGIIPFIVPHPIVQDTNNFLLNVFLKILAAFALILGLGSLLRVHMDKIKRKRQNWQYSWVLIITFIITSIIGLFGGVTGEGILPTRIGSFSFDIWTLYFNIEVPLGATMFALLAFFMASAAYRAFRARSSEATLLLVSAFIIMIGVLPLGERISHHLPSFTQWIMDVPNVAAQRGILFGVALGMLATALKIILGIERSWLGGGGGE</sequence>
<dbReference type="AlphaFoldDB" id="A0A0S7YGB3"/>
<evidence type="ECO:0000256" key="1">
    <source>
        <dbReference type="SAM" id="Phobius"/>
    </source>
</evidence>
<proteinExistence type="predicted"/>
<organism evidence="2 3">
    <name type="scientific">candidate division TA06 bacterium DG_78</name>
    <dbReference type="NCBI Taxonomy" id="1703772"/>
    <lineage>
        <taxon>Bacteria</taxon>
        <taxon>Bacteria division TA06</taxon>
    </lineage>
</organism>
<feature type="transmembrane region" description="Helical" evidence="1">
    <location>
        <begin position="34"/>
        <end position="58"/>
    </location>
</feature>
<comment type="caution">
    <text evidence="2">The sequence shown here is derived from an EMBL/GenBank/DDBJ whole genome shotgun (WGS) entry which is preliminary data.</text>
</comment>
<name>A0A0S7YGB3_UNCT6</name>